<dbReference type="EMBL" id="BAABHJ010000040">
    <property type="protein sequence ID" value="GAA4618195.1"/>
    <property type="molecule type" value="Genomic_DNA"/>
</dbReference>
<comment type="similarity">
    <text evidence="1">Belongs to the glycosyltransferase 28 family.</text>
</comment>
<evidence type="ECO:0000256" key="2">
    <source>
        <dbReference type="ARBA" id="ARBA00022676"/>
    </source>
</evidence>
<evidence type="ECO:0000313" key="5">
    <source>
        <dbReference type="EMBL" id="GAA4618195.1"/>
    </source>
</evidence>
<dbReference type="PANTHER" id="PTHR43025">
    <property type="entry name" value="MONOGALACTOSYLDIACYLGLYCEROL SYNTHASE"/>
    <property type="match status" value="1"/>
</dbReference>
<dbReference type="Gene3D" id="3.40.50.2000">
    <property type="entry name" value="Glycogen Phosphorylase B"/>
    <property type="match status" value="1"/>
</dbReference>
<keyword evidence="2" id="KW-0328">Glycosyltransferase</keyword>
<dbReference type="Pfam" id="PF06925">
    <property type="entry name" value="MGDG_synth"/>
    <property type="match status" value="1"/>
</dbReference>
<evidence type="ECO:0000256" key="1">
    <source>
        <dbReference type="ARBA" id="ARBA00006962"/>
    </source>
</evidence>
<dbReference type="Proteomes" id="UP001500212">
    <property type="component" value="Unassembled WGS sequence"/>
</dbReference>
<accession>A0ABP8U046</accession>
<gene>
    <name evidence="5" type="ORF">GCM10023195_81610</name>
</gene>
<dbReference type="Pfam" id="PF13692">
    <property type="entry name" value="Glyco_trans_1_4"/>
    <property type="match status" value="1"/>
</dbReference>
<dbReference type="PANTHER" id="PTHR43025:SF3">
    <property type="entry name" value="MONOGALACTOSYLDIACYLGLYCEROL SYNTHASE 1, CHLOROPLASTIC"/>
    <property type="match status" value="1"/>
</dbReference>
<reference evidence="6" key="1">
    <citation type="journal article" date="2019" name="Int. J. Syst. Evol. Microbiol.">
        <title>The Global Catalogue of Microorganisms (GCM) 10K type strain sequencing project: providing services to taxonomists for standard genome sequencing and annotation.</title>
        <authorList>
            <consortium name="The Broad Institute Genomics Platform"/>
            <consortium name="The Broad Institute Genome Sequencing Center for Infectious Disease"/>
            <person name="Wu L."/>
            <person name="Ma J."/>
        </authorList>
    </citation>
    <scope>NUCLEOTIDE SEQUENCE [LARGE SCALE GENOMIC DNA]</scope>
    <source>
        <strain evidence="6">JCM 17938</strain>
    </source>
</reference>
<evidence type="ECO:0000256" key="3">
    <source>
        <dbReference type="ARBA" id="ARBA00022679"/>
    </source>
</evidence>
<protein>
    <submittedName>
        <fullName evidence="5">Galactosyldiacylglycerol synthase</fullName>
    </submittedName>
</protein>
<feature type="domain" description="Diacylglycerol glucosyltransferase N-terminal" evidence="4">
    <location>
        <begin position="25"/>
        <end position="176"/>
    </location>
</feature>
<proteinExistence type="inferred from homology"/>
<comment type="caution">
    <text evidence="5">The sequence shown here is derived from an EMBL/GenBank/DDBJ whole genome shotgun (WGS) entry which is preliminary data.</text>
</comment>
<dbReference type="InterPro" id="IPR050519">
    <property type="entry name" value="Glycosyltransf_28_UgtP"/>
</dbReference>
<keyword evidence="3" id="KW-0808">Transferase</keyword>
<evidence type="ECO:0000259" key="4">
    <source>
        <dbReference type="Pfam" id="PF06925"/>
    </source>
</evidence>
<sequence length="387" mass="40403">MNTSLIRPGGSRHVTIVSASVGAGHDGAANELARRLRAAGFSVDCHDFLDLLPASLGRLLRQSYAVQLRAAPESWERLFTALDRRRNLAAAVRALSGLAARRIARTAAPESAAIVSTYPLASQALGRLRQRGVLRAPVVTYLTDLSVHPLWVAEGVDVHLALHPATAAEAHRLGAADVRVCAPAVRPGFRPPSSVLERQLARLRFSLPDDERLALITAGSWGSGDVAATVSDVAATGLVTPVVVCGRNTALREKLARSGAAITLGWVDDMPALMRACDVAVQNAGGLSSLEALATGLPVLSYRCLPGHGRANAAVLEEAGWAPWARHADLLPEALFTALTGPRTVDRAVAADPAAIVAALAAERNATVTAGREPAGAPELAVVEASR</sequence>
<dbReference type="SUPFAM" id="SSF53756">
    <property type="entry name" value="UDP-Glycosyltransferase/glycogen phosphorylase"/>
    <property type="match status" value="1"/>
</dbReference>
<evidence type="ECO:0000313" key="6">
    <source>
        <dbReference type="Proteomes" id="UP001500212"/>
    </source>
</evidence>
<dbReference type="InterPro" id="IPR009695">
    <property type="entry name" value="Diacylglyc_glucosyltr_N"/>
</dbReference>
<organism evidence="5 6">
    <name type="scientific">Actinoallomurus liliacearum</name>
    <dbReference type="NCBI Taxonomy" id="1080073"/>
    <lineage>
        <taxon>Bacteria</taxon>
        <taxon>Bacillati</taxon>
        <taxon>Actinomycetota</taxon>
        <taxon>Actinomycetes</taxon>
        <taxon>Streptosporangiales</taxon>
        <taxon>Thermomonosporaceae</taxon>
        <taxon>Actinoallomurus</taxon>
    </lineage>
</organism>
<name>A0ABP8U046_9ACTN</name>
<keyword evidence="6" id="KW-1185">Reference proteome</keyword>
<dbReference type="RefSeq" id="WP_345366401.1">
    <property type="nucleotide sequence ID" value="NZ_BAABHJ010000040.1"/>
</dbReference>